<evidence type="ECO:0000256" key="11">
    <source>
        <dbReference type="ARBA" id="ARBA00031251"/>
    </source>
</evidence>
<dbReference type="EC" id="2.7.1.175" evidence="4"/>
<sequence>MTGIDAALSSLDPDALTAWVTTQRWFSAKSREVTVDVRDAVPLDEDAGLGLLVVEARTAAGTHELFQLLVGADGDRLDHDALADPARSAALARLLGDGARVDTSGGEVTFHWADDAPALGDPPDVRPLGAEQSNSSVVIDDAVVLKVFRHLEPGVNPELEMLEFLSSHGFTAIPTLAGWYQLSSDVLDATLGVAQGFLGEATNGWDLALDELGSGRTDRLTPGLRDLGAVVGEMHAVLGSDVSRPEFAPEAPGDEALPLFMATVDEEIEHVFSGLPDHEVFAPIAGRGDELRDQLRRMSQGGSVGRLIRHHGDLHLGQTMQGGGRWTVLDFEGEPSRPLLERRRKRSPLRDVAGMLRSFAYAASAAGRAGADVPSSWESDARDAFLEGYHAAVDPALLPAGDAAVAQVLALFELEKAVYELRYEIDNRPEWAAIPVAGIARLMELEP</sequence>
<evidence type="ECO:0000256" key="5">
    <source>
        <dbReference type="ARBA" id="ARBA00013882"/>
    </source>
</evidence>
<evidence type="ECO:0000256" key="9">
    <source>
        <dbReference type="ARBA" id="ARBA00022840"/>
    </source>
</evidence>
<keyword evidence="8" id="KW-0547">Nucleotide-binding</keyword>
<keyword evidence="6" id="KW-0119">Carbohydrate metabolism</keyword>
<dbReference type="GO" id="GO:0005524">
    <property type="term" value="F:ATP binding"/>
    <property type="evidence" value="ECO:0007669"/>
    <property type="project" value="UniProtKB-KW"/>
</dbReference>
<dbReference type="GO" id="GO:0016740">
    <property type="term" value="F:transferase activity"/>
    <property type="evidence" value="ECO:0007669"/>
    <property type="project" value="UniProtKB-KW"/>
</dbReference>
<proteinExistence type="inferred from homology"/>
<evidence type="ECO:0000256" key="6">
    <source>
        <dbReference type="ARBA" id="ARBA00022600"/>
    </source>
</evidence>
<evidence type="ECO:0000256" key="1">
    <source>
        <dbReference type="ARBA" id="ARBA00004964"/>
    </source>
</evidence>
<dbReference type="Pfam" id="PF18085">
    <property type="entry name" value="Mak_N_cap"/>
    <property type="match status" value="1"/>
</dbReference>
<protein>
    <recommendedName>
        <fullName evidence="5">Maltokinase</fullName>
        <ecNumber evidence="4">2.7.1.175</ecNumber>
    </recommendedName>
    <alternativeName>
        <fullName evidence="11">Maltose-1-phosphate synthase</fullName>
    </alternativeName>
</protein>
<accession>A0AAF0BUV3</accession>
<comment type="catalytic activity">
    <reaction evidence="12">
        <text>D-maltose + ATP = alpha-maltose 1-phosphate + ADP + H(+)</text>
        <dbReference type="Rhea" id="RHEA:31915"/>
        <dbReference type="ChEBI" id="CHEBI:15378"/>
        <dbReference type="ChEBI" id="CHEBI:17306"/>
        <dbReference type="ChEBI" id="CHEBI:30616"/>
        <dbReference type="ChEBI" id="CHEBI:63576"/>
        <dbReference type="ChEBI" id="CHEBI:456216"/>
        <dbReference type="EC" id="2.7.1.175"/>
    </reaction>
</comment>
<dbReference type="Gene3D" id="3.90.1200.10">
    <property type="match status" value="1"/>
</dbReference>
<keyword evidence="6" id="KW-0321">Glycogen metabolism</keyword>
<comment type="pathway">
    <text evidence="1">Glycan biosynthesis; glycogen biosynthesis.</text>
</comment>
<evidence type="ECO:0000259" key="13">
    <source>
        <dbReference type="Pfam" id="PF18085"/>
    </source>
</evidence>
<dbReference type="InterPro" id="IPR011009">
    <property type="entry name" value="Kinase-like_dom_sf"/>
</dbReference>
<name>A0AAF0BUV3_9ACTN</name>
<evidence type="ECO:0000256" key="4">
    <source>
        <dbReference type="ARBA" id="ARBA00011962"/>
    </source>
</evidence>
<dbReference type="Proteomes" id="UP001216390">
    <property type="component" value="Chromosome"/>
</dbReference>
<dbReference type="KEGG" id="ima:PO878_05590"/>
<evidence type="ECO:0000313" key="15">
    <source>
        <dbReference type="Proteomes" id="UP001216390"/>
    </source>
</evidence>
<dbReference type="GO" id="GO:0005978">
    <property type="term" value="P:glycogen biosynthetic process"/>
    <property type="evidence" value="ECO:0007669"/>
    <property type="project" value="UniProtKB-KW"/>
</dbReference>
<evidence type="ECO:0000313" key="14">
    <source>
        <dbReference type="EMBL" id="WCO68197.1"/>
    </source>
</evidence>
<dbReference type="EMBL" id="CP116942">
    <property type="protein sequence ID" value="WCO68197.1"/>
    <property type="molecule type" value="Genomic_DNA"/>
</dbReference>
<keyword evidence="15" id="KW-1185">Reference proteome</keyword>
<evidence type="ECO:0000256" key="8">
    <source>
        <dbReference type="ARBA" id="ARBA00022741"/>
    </source>
</evidence>
<dbReference type="SUPFAM" id="SSF56112">
    <property type="entry name" value="Protein kinase-like (PK-like)"/>
    <property type="match status" value="1"/>
</dbReference>
<dbReference type="RefSeq" id="WP_272737714.1">
    <property type="nucleotide sequence ID" value="NZ_CP116942.1"/>
</dbReference>
<feature type="domain" description="Maltokinase N-terminal cap" evidence="13">
    <location>
        <begin position="19"/>
        <end position="80"/>
    </location>
</feature>
<evidence type="ECO:0000256" key="3">
    <source>
        <dbReference type="ARBA" id="ARBA00011245"/>
    </source>
</evidence>
<keyword evidence="10" id="KW-0320">Glycogen biosynthesis</keyword>
<dbReference type="AlphaFoldDB" id="A0AAF0BUV3"/>
<keyword evidence="7" id="KW-0808">Transferase</keyword>
<organism evidence="14 15">
    <name type="scientific">Iamia majanohamensis</name>
    <dbReference type="NCBI Taxonomy" id="467976"/>
    <lineage>
        <taxon>Bacteria</taxon>
        <taxon>Bacillati</taxon>
        <taxon>Actinomycetota</taxon>
        <taxon>Acidimicrobiia</taxon>
        <taxon>Acidimicrobiales</taxon>
        <taxon>Iamiaceae</taxon>
        <taxon>Iamia</taxon>
    </lineage>
</organism>
<evidence type="ECO:0000256" key="2">
    <source>
        <dbReference type="ARBA" id="ARBA00006219"/>
    </source>
</evidence>
<reference evidence="14" key="1">
    <citation type="submission" date="2023-01" db="EMBL/GenBank/DDBJ databases">
        <title>The diversity of Class Acidimicrobiia in South China Sea sediment environments and the proposal of Iamia marina sp. nov., a novel species of the genus Iamia.</title>
        <authorList>
            <person name="He Y."/>
            <person name="Tian X."/>
        </authorList>
    </citation>
    <scope>NUCLEOTIDE SEQUENCE</scope>
    <source>
        <strain evidence="14">DSM 19957</strain>
    </source>
</reference>
<keyword evidence="9" id="KW-0067">ATP-binding</keyword>
<comment type="subunit">
    <text evidence="3">Monomer.</text>
</comment>
<comment type="similarity">
    <text evidence="2">Belongs to the aminoglycoside phosphotransferase family.</text>
</comment>
<evidence type="ECO:0000256" key="10">
    <source>
        <dbReference type="ARBA" id="ARBA00023056"/>
    </source>
</evidence>
<gene>
    <name evidence="14" type="ORF">PO878_05590</name>
</gene>
<dbReference type="InterPro" id="IPR040999">
    <property type="entry name" value="Mak_N_cap"/>
</dbReference>
<evidence type="ECO:0000256" key="7">
    <source>
        <dbReference type="ARBA" id="ARBA00022679"/>
    </source>
</evidence>
<evidence type="ECO:0000256" key="12">
    <source>
        <dbReference type="ARBA" id="ARBA00049067"/>
    </source>
</evidence>